<keyword evidence="2" id="KW-1185">Reference proteome</keyword>
<organism evidence="1 2">
    <name type="scientific">Paramarasmius palmivorus</name>
    <dbReference type="NCBI Taxonomy" id="297713"/>
    <lineage>
        <taxon>Eukaryota</taxon>
        <taxon>Fungi</taxon>
        <taxon>Dikarya</taxon>
        <taxon>Basidiomycota</taxon>
        <taxon>Agaricomycotina</taxon>
        <taxon>Agaricomycetes</taxon>
        <taxon>Agaricomycetidae</taxon>
        <taxon>Agaricales</taxon>
        <taxon>Marasmiineae</taxon>
        <taxon>Marasmiaceae</taxon>
        <taxon>Paramarasmius</taxon>
    </lineage>
</organism>
<protein>
    <submittedName>
        <fullName evidence="1">Uncharacterized protein</fullName>
    </submittedName>
</protein>
<dbReference type="AlphaFoldDB" id="A0AAW0DF27"/>
<reference evidence="1 2" key="1">
    <citation type="submission" date="2024-01" db="EMBL/GenBank/DDBJ databases">
        <title>A draft genome for a cacao thread blight-causing isolate of Paramarasmius palmivorus.</title>
        <authorList>
            <person name="Baruah I.K."/>
            <person name="Bukari Y."/>
            <person name="Amoako-Attah I."/>
            <person name="Meinhardt L.W."/>
            <person name="Bailey B.A."/>
            <person name="Cohen S.P."/>
        </authorList>
    </citation>
    <scope>NUCLEOTIDE SEQUENCE [LARGE SCALE GENOMIC DNA]</scope>
    <source>
        <strain evidence="1 2">GH-12</strain>
    </source>
</reference>
<proteinExistence type="predicted"/>
<dbReference type="Proteomes" id="UP001383192">
    <property type="component" value="Unassembled WGS sequence"/>
</dbReference>
<name>A0AAW0DF27_9AGAR</name>
<accession>A0AAW0DF27</accession>
<gene>
    <name evidence="1" type="ORF">VNI00_004839</name>
</gene>
<evidence type="ECO:0000313" key="2">
    <source>
        <dbReference type="Proteomes" id="UP001383192"/>
    </source>
</evidence>
<comment type="caution">
    <text evidence="1">The sequence shown here is derived from an EMBL/GenBank/DDBJ whole genome shotgun (WGS) entry which is preliminary data.</text>
</comment>
<dbReference type="EMBL" id="JAYKXP010000013">
    <property type="protein sequence ID" value="KAK7051339.1"/>
    <property type="molecule type" value="Genomic_DNA"/>
</dbReference>
<sequence length="156" mass="18447">MPSLLAESNKSTPPAFEIPKLGRLPVWMHPKDKDRCQDSPEVPPELSDKRCVWGYEINDENFLAYEKEYPESTESHLVDTARRVTLLERIAEELGIQHEVQTAMLYRNGIDRYFGYWVHYPNYTGVKPTVPCEELLRKLRETMRFKVKEEWFVLSR</sequence>
<evidence type="ECO:0000313" key="1">
    <source>
        <dbReference type="EMBL" id="KAK7051339.1"/>
    </source>
</evidence>